<evidence type="ECO:0000313" key="2">
    <source>
        <dbReference type="EMBL" id="CAD6997351.1"/>
    </source>
</evidence>
<keyword evidence="1" id="KW-0812">Transmembrane</keyword>
<keyword evidence="1" id="KW-1133">Transmembrane helix</keyword>
<protein>
    <submittedName>
        <fullName evidence="2">(Mediterranean fruit fly) hypothetical protein</fullName>
    </submittedName>
</protein>
<reference evidence="2" key="1">
    <citation type="submission" date="2020-11" db="EMBL/GenBank/DDBJ databases">
        <authorList>
            <person name="Whitehead M."/>
        </authorList>
    </citation>
    <scope>NUCLEOTIDE SEQUENCE</scope>
    <source>
        <strain evidence="2">EGII</strain>
    </source>
</reference>
<dbReference type="AlphaFoldDB" id="A0A811UEX6"/>
<proteinExistence type="predicted"/>
<dbReference type="Proteomes" id="UP000606786">
    <property type="component" value="Unassembled WGS sequence"/>
</dbReference>
<name>A0A811UEX6_CERCA</name>
<keyword evidence="3" id="KW-1185">Reference proteome</keyword>
<feature type="transmembrane region" description="Helical" evidence="1">
    <location>
        <begin position="55"/>
        <end position="77"/>
    </location>
</feature>
<comment type="caution">
    <text evidence="2">The sequence shown here is derived from an EMBL/GenBank/DDBJ whole genome shotgun (WGS) entry which is preliminary data.</text>
</comment>
<dbReference type="OrthoDB" id="8000739at2759"/>
<gene>
    <name evidence="2" type="ORF">CCAP1982_LOCUS5983</name>
</gene>
<organism evidence="2 3">
    <name type="scientific">Ceratitis capitata</name>
    <name type="common">Mediterranean fruit fly</name>
    <name type="synonym">Tephritis capitata</name>
    <dbReference type="NCBI Taxonomy" id="7213"/>
    <lineage>
        <taxon>Eukaryota</taxon>
        <taxon>Metazoa</taxon>
        <taxon>Ecdysozoa</taxon>
        <taxon>Arthropoda</taxon>
        <taxon>Hexapoda</taxon>
        <taxon>Insecta</taxon>
        <taxon>Pterygota</taxon>
        <taxon>Neoptera</taxon>
        <taxon>Endopterygota</taxon>
        <taxon>Diptera</taxon>
        <taxon>Brachycera</taxon>
        <taxon>Muscomorpha</taxon>
        <taxon>Tephritoidea</taxon>
        <taxon>Tephritidae</taxon>
        <taxon>Ceratitis</taxon>
        <taxon>Ceratitis</taxon>
    </lineage>
</organism>
<accession>A0A811UEX6</accession>
<keyword evidence="1" id="KW-0472">Membrane</keyword>
<evidence type="ECO:0000313" key="3">
    <source>
        <dbReference type="Proteomes" id="UP000606786"/>
    </source>
</evidence>
<sequence length="215" mass="24237">MGGKKFQCVSTYPLEEFNEPEVITLRPTQVESATAATERARTGNGDYLPLKREHWAVLCAAISLCFVLATICKYMFWPNVRICGCKQVELQRNDNLSNRRELRPQYSWDETTTTLALPLNNSNETKVYTANQSKESVIPNTPGVQAFKKDLINQLLPTVLGEEDIENGEYTAQLSSAEVDLPCTNETVTIEVISSSFPLPERFFHAPKRCSQEKI</sequence>
<evidence type="ECO:0000256" key="1">
    <source>
        <dbReference type="SAM" id="Phobius"/>
    </source>
</evidence>
<dbReference type="EMBL" id="CAJHJT010000012">
    <property type="protein sequence ID" value="CAD6997351.1"/>
    <property type="molecule type" value="Genomic_DNA"/>
</dbReference>